<dbReference type="AlphaFoldDB" id="A0AAV7PS80"/>
<sequence>MGAGPSSPSPLQNAAWFVYGASSASFTAGCRCSCCTLPPTVAAAPQGPCLLRPAQKRAASAGLMRRSLSLALPHPNRGHMSPHRCSGLSPVWGTVKNTNQFYNSSNVAVAKSRAESCGTLQLTGAMDSDWDLEARKEQNKLSADLQMAGLCRVEISRGWDTVSEAVDRS</sequence>
<evidence type="ECO:0000313" key="2">
    <source>
        <dbReference type="Proteomes" id="UP001066276"/>
    </source>
</evidence>
<reference evidence="1" key="1">
    <citation type="journal article" date="2022" name="bioRxiv">
        <title>Sequencing and chromosome-scale assembly of the giantPleurodeles waltlgenome.</title>
        <authorList>
            <person name="Brown T."/>
            <person name="Elewa A."/>
            <person name="Iarovenko S."/>
            <person name="Subramanian E."/>
            <person name="Araus A.J."/>
            <person name="Petzold A."/>
            <person name="Susuki M."/>
            <person name="Suzuki K.-i.T."/>
            <person name="Hayashi T."/>
            <person name="Toyoda A."/>
            <person name="Oliveira C."/>
            <person name="Osipova E."/>
            <person name="Leigh N.D."/>
            <person name="Simon A."/>
            <person name="Yun M.H."/>
        </authorList>
    </citation>
    <scope>NUCLEOTIDE SEQUENCE</scope>
    <source>
        <strain evidence="1">20211129_DDA</strain>
        <tissue evidence="1">Liver</tissue>
    </source>
</reference>
<evidence type="ECO:0000313" key="1">
    <source>
        <dbReference type="EMBL" id="KAJ1131011.1"/>
    </source>
</evidence>
<gene>
    <name evidence="1" type="ORF">NDU88_009354</name>
</gene>
<protein>
    <submittedName>
        <fullName evidence="1">Uncharacterized protein</fullName>
    </submittedName>
</protein>
<comment type="caution">
    <text evidence="1">The sequence shown here is derived from an EMBL/GenBank/DDBJ whole genome shotgun (WGS) entry which is preliminary data.</text>
</comment>
<name>A0AAV7PS80_PLEWA</name>
<organism evidence="1 2">
    <name type="scientific">Pleurodeles waltl</name>
    <name type="common">Iberian ribbed newt</name>
    <dbReference type="NCBI Taxonomy" id="8319"/>
    <lineage>
        <taxon>Eukaryota</taxon>
        <taxon>Metazoa</taxon>
        <taxon>Chordata</taxon>
        <taxon>Craniata</taxon>
        <taxon>Vertebrata</taxon>
        <taxon>Euteleostomi</taxon>
        <taxon>Amphibia</taxon>
        <taxon>Batrachia</taxon>
        <taxon>Caudata</taxon>
        <taxon>Salamandroidea</taxon>
        <taxon>Salamandridae</taxon>
        <taxon>Pleurodelinae</taxon>
        <taxon>Pleurodeles</taxon>
    </lineage>
</organism>
<accession>A0AAV7PS80</accession>
<dbReference type="EMBL" id="JANPWB010000011">
    <property type="protein sequence ID" value="KAJ1131011.1"/>
    <property type="molecule type" value="Genomic_DNA"/>
</dbReference>
<dbReference type="Proteomes" id="UP001066276">
    <property type="component" value="Chromosome 7"/>
</dbReference>
<proteinExistence type="predicted"/>
<keyword evidence="2" id="KW-1185">Reference proteome</keyword>